<evidence type="ECO:0000313" key="4">
    <source>
        <dbReference type="Proteomes" id="UP000241405"/>
    </source>
</evidence>
<dbReference type="AlphaFoldDB" id="A0A2T3JKT8"/>
<protein>
    <recommendedName>
        <fullName evidence="1">Zinc finger Ogr/Delta-type domain-containing protein</fullName>
    </recommendedName>
</protein>
<gene>
    <name evidence="3" type="ORF">C9J18_15525</name>
    <name evidence="2" type="ORF">CTM96_12725</name>
</gene>
<evidence type="ECO:0000313" key="5">
    <source>
        <dbReference type="Proteomes" id="UP000241618"/>
    </source>
</evidence>
<evidence type="ECO:0000313" key="2">
    <source>
        <dbReference type="EMBL" id="PSU24503.1"/>
    </source>
</evidence>
<accession>A0A2T3JKT8</accession>
<feature type="domain" description="Zinc finger Ogr/Delta-type" evidence="1">
    <location>
        <begin position="7"/>
        <end position="54"/>
    </location>
</feature>
<proteinExistence type="predicted"/>
<reference evidence="4 5" key="1">
    <citation type="submission" date="2018-03" db="EMBL/GenBank/DDBJ databases">
        <title>Whole genome sequencing of Histamine producing bacteria.</title>
        <authorList>
            <person name="Butler K."/>
        </authorList>
    </citation>
    <scope>NUCLEOTIDE SEQUENCE [LARGE SCALE GENOMIC DNA]</scope>
    <source>
        <strain evidence="3 5">FS-6.1</strain>
        <strain evidence="2 4">FS-6.2</strain>
    </source>
</reference>
<dbReference type="Proteomes" id="UP000241618">
    <property type="component" value="Unassembled WGS sequence"/>
</dbReference>
<evidence type="ECO:0000259" key="1">
    <source>
        <dbReference type="Pfam" id="PF04606"/>
    </source>
</evidence>
<dbReference type="Pfam" id="PF04606">
    <property type="entry name" value="Ogr_Delta"/>
    <property type="match status" value="1"/>
</dbReference>
<organism evidence="3 5">
    <name type="scientific">Photobacterium phosphoreum</name>
    <dbReference type="NCBI Taxonomy" id="659"/>
    <lineage>
        <taxon>Bacteria</taxon>
        <taxon>Pseudomonadati</taxon>
        <taxon>Pseudomonadota</taxon>
        <taxon>Gammaproteobacteria</taxon>
        <taxon>Vibrionales</taxon>
        <taxon>Vibrionaceae</taxon>
        <taxon>Photobacterium</taxon>
    </lineage>
</organism>
<comment type="caution">
    <text evidence="3">The sequence shown here is derived from an EMBL/GenBank/DDBJ whole genome shotgun (WGS) entry which is preliminary data.</text>
</comment>
<name>A0A2T3JKT8_PHOPO</name>
<dbReference type="Proteomes" id="UP000241405">
    <property type="component" value="Unassembled WGS sequence"/>
</dbReference>
<dbReference type="EMBL" id="PYMP01000016">
    <property type="protein sequence ID" value="PSU49625.1"/>
    <property type="molecule type" value="Genomic_DNA"/>
</dbReference>
<keyword evidence="4" id="KW-1185">Reference proteome</keyword>
<sequence>MSTYKPMCPQCHGVHTIIRTSRRTTPTFQTLYCDCLNEHCMTRFVVESATTHIIHSMFEDKPLPVKAGKQENQLTLNI</sequence>
<dbReference type="RefSeq" id="WP_107188971.1">
    <property type="nucleotide sequence ID" value="NZ_PYMN01000001.1"/>
</dbReference>
<dbReference type="InterPro" id="IPR007684">
    <property type="entry name" value="Znf_Ogr/Delta"/>
</dbReference>
<dbReference type="EMBL" id="PYMO01000012">
    <property type="protein sequence ID" value="PSU24503.1"/>
    <property type="molecule type" value="Genomic_DNA"/>
</dbReference>
<evidence type="ECO:0000313" key="3">
    <source>
        <dbReference type="EMBL" id="PSU49625.1"/>
    </source>
</evidence>